<dbReference type="RefSeq" id="WP_091281944.1">
    <property type="nucleotide sequence ID" value="NZ_FAOZ01000020.1"/>
</dbReference>
<dbReference type="Pfam" id="PF06276">
    <property type="entry name" value="FhuF"/>
    <property type="match status" value="1"/>
</dbReference>
<protein>
    <submittedName>
        <fullName evidence="6">Aerobactin synthase</fullName>
    </submittedName>
</protein>
<dbReference type="Pfam" id="PF04183">
    <property type="entry name" value="IucA_IucC"/>
    <property type="match status" value="1"/>
</dbReference>
<feature type="compositionally biased region" description="Gly residues" evidence="3">
    <location>
        <begin position="635"/>
        <end position="652"/>
    </location>
</feature>
<dbReference type="Gene3D" id="1.10.510.40">
    <property type="match status" value="1"/>
</dbReference>
<dbReference type="PANTHER" id="PTHR34384:SF6">
    <property type="entry name" value="STAPHYLOFERRIN B SYNTHASE"/>
    <property type="match status" value="1"/>
</dbReference>
<dbReference type="GO" id="GO:0019290">
    <property type="term" value="P:siderophore biosynthetic process"/>
    <property type="evidence" value="ECO:0007669"/>
    <property type="project" value="InterPro"/>
</dbReference>
<evidence type="ECO:0000313" key="6">
    <source>
        <dbReference type="EMBL" id="CUU58601.1"/>
    </source>
</evidence>
<evidence type="ECO:0000259" key="4">
    <source>
        <dbReference type="Pfam" id="PF04183"/>
    </source>
</evidence>
<dbReference type="InterPro" id="IPR022770">
    <property type="entry name" value="IucA/IucC-like_C"/>
</dbReference>
<sequence length="652" mass="69503">MTGPEQVEPTQAELWRTAGRALLSRLIAELAYEELLVPTTHTTTHATTPAAAPPTAAPPPLAVGRGTSAHYRIECGPAAYTFRARRGTFGTWWPAAATLRRGGEPADDPVRFLLDAQALLGWSGDVLADVVREVTATQRADVEILRGALPAARLAGLSHLELEGRQAGHPCLAANKGRLGFGVADAACYAPESGVPFRLRWVAAEPGLGLLVTQAGLTPSDLYDRELSAATRAEFTAALTAALIRGGRAGGTNAADADALAARYVWLPVHPWQWENVVTTLFAGELATGALVDLGEAPDRYLPLQSVRTVANIDTVGGRDVKLALMIRNTLVWRGMSAEDAKAGPVVSSWLTSVARQDPQLRAMGVIPLPEVAGATVAHPAFDSLADAPYRLHELLGVLWREPVTAFLAPGERARTMAALLTIGSDGRALAAELVHRSGLTAAQWLAAFLHALLPPLLHYLYVYGVAFTPHGENVICVFDADDVPRRIAVKDFGADIDLVEGDFPQRAAIDGGASALCRHWPARMLAHSVLSAVFAGHFRYFSVVVEDHLGIAEPQFWAMVRDAVLDYQRAHPELADRFALIDLLAPSFDRVCLNREQLSGAGFHERAGRDAQFDVLHGMVANPLVATGTPGDRGPSGGEPSGDGEPLGDGR</sequence>
<dbReference type="Gene3D" id="6.10.250.3370">
    <property type="match status" value="1"/>
</dbReference>
<dbReference type="Proteomes" id="UP000198802">
    <property type="component" value="Unassembled WGS sequence"/>
</dbReference>
<evidence type="ECO:0000313" key="7">
    <source>
        <dbReference type="Proteomes" id="UP000198802"/>
    </source>
</evidence>
<reference evidence="7" key="1">
    <citation type="submission" date="2015-11" db="EMBL/GenBank/DDBJ databases">
        <authorList>
            <person name="Varghese N."/>
        </authorList>
    </citation>
    <scope>NUCLEOTIDE SEQUENCE [LARGE SCALE GENOMIC DNA]</scope>
    <source>
        <strain evidence="7">DSM 45899</strain>
    </source>
</reference>
<dbReference type="PANTHER" id="PTHR34384">
    <property type="entry name" value="L-2,3-DIAMINOPROPANOATE--CITRATE LIGASE"/>
    <property type="match status" value="1"/>
</dbReference>
<evidence type="ECO:0000256" key="2">
    <source>
        <dbReference type="ARBA" id="ARBA00007832"/>
    </source>
</evidence>
<keyword evidence="7" id="KW-1185">Reference proteome</keyword>
<organism evidence="6 7">
    <name type="scientific">Parafrankia irregularis</name>
    <dbReference type="NCBI Taxonomy" id="795642"/>
    <lineage>
        <taxon>Bacteria</taxon>
        <taxon>Bacillati</taxon>
        <taxon>Actinomycetota</taxon>
        <taxon>Actinomycetes</taxon>
        <taxon>Frankiales</taxon>
        <taxon>Frankiaceae</taxon>
        <taxon>Parafrankia</taxon>
    </lineage>
</organism>
<feature type="domain" description="Aerobactin siderophore biosynthesis IucA/IucC-like C-terminal" evidence="5">
    <location>
        <begin position="444"/>
        <end position="600"/>
    </location>
</feature>
<evidence type="ECO:0000256" key="1">
    <source>
        <dbReference type="ARBA" id="ARBA00004924"/>
    </source>
</evidence>
<dbReference type="EMBL" id="FAOZ01000020">
    <property type="protein sequence ID" value="CUU58601.1"/>
    <property type="molecule type" value="Genomic_DNA"/>
</dbReference>
<dbReference type="GO" id="GO:0016881">
    <property type="term" value="F:acid-amino acid ligase activity"/>
    <property type="evidence" value="ECO:0007669"/>
    <property type="project" value="UniProtKB-ARBA"/>
</dbReference>
<feature type="region of interest" description="Disordered" evidence="3">
    <location>
        <begin position="625"/>
        <end position="652"/>
    </location>
</feature>
<dbReference type="InterPro" id="IPR037455">
    <property type="entry name" value="LucA/IucC-like"/>
</dbReference>
<name>A0A0S4QTQ7_9ACTN</name>
<evidence type="ECO:0000259" key="5">
    <source>
        <dbReference type="Pfam" id="PF06276"/>
    </source>
</evidence>
<dbReference type="InterPro" id="IPR007310">
    <property type="entry name" value="Aerobactin_biosyn_IucA/IucC_N"/>
</dbReference>
<gene>
    <name evidence="6" type="ORF">Ga0074812_120100</name>
</gene>
<evidence type="ECO:0000256" key="3">
    <source>
        <dbReference type="SAM" id="MobiDB-lite"/>
    </source>
</evidence>
<accession>A0A0S4QTQ7</accession>
<proteinExistence type="inferred from homology"/>
<feature type="region of interest" description="Disordered" evidence="3">
    <location>
        <begin position="42"/>
        <end position="63"/>
    </location>
</feature>
<feature type="domain" description="Aerobactin siderophore biosynthesis IucA/IucC N-terminal" evidence="4">
    <location>
        <begin position="160"/>
        <end position="421"/>
    </location>
</feature>
<feature type="compositionally biased region" description="Pro residues" evidence="3">
    <location>
        <begin position="51"/>
        <end position="61"/>
    </location>
</feature>
<comment type="similarity">
    <text evidence="2">Belongs to the IucA/IucC family.</text>
</comment>
<dbReference type="AlphaFoldDB" id="A0A0S4QTQ7"/>
<comment type="pathway">
    <text evidence="1">Siderophore biosynthesis.</text>
</comment>
<dbReference type="Gene3D" id="3.30.310.280">
    <property type="match status" value="1"/>
</dbReference>